<protein>
    <submittedName>
        <fullName evidence="1">Uncharacterized protein</fullName>
    </submittedName>
</protein>
<keyword evidence="2" id="KW-1185">Reference proteome</keyword>
<evidence type="ECO:0000313" key="1">
    <source>
        <dbReference type="EnsemblPlants" id="AVESA.00010b.r2.5AG0858130.1.CDS"/>
    </source>
</evidence>
<reference evidence="1" key="2">
    <citation type="submission" date="2025-09" db="UniProtKB">
        <authorList>
            <consortium name="EnsemblPlants"/>
        </authorList>
    </citation>
    <scope>IDENTIFICATION</scope>
</reference>
<dbReference type="Proteomes" id="UP001732700">
    <property type="component" value="Chromosome 5A"/>
</dbReference>
<sequence>MQPPPGYSVPDGMVCRTRSSLYGLKQVPCAWFENFASVVIAAGFSPSAHDPDLFVHTPRGWTLFLYVDDMIITADESEYIAFVKARLHEQFLMSDLGPLCYFFGIKVSSNFDGFYISQEKTFLLPLWSTIATFLFYNIFVAQSLTVFSSLAPAPFSSGPTQMLRGRVICLIAIRSLLILFLCGPLIAWKTKKQTAVSRSSAEAELSAMALLTAEVTWLCQTIEVLSGLRVTWFSFFSTSTDMPLGTAMHTIEITRGRGGQLARAAGAGVFQVMVDGFIHGGTD</sequence>
<accession>A0ACD5XV69</accession>
<dbReference type="EnsemblPlants" id="AVESA.00010b.r2.5AG0858130.1">
    <property type="protein sequence ID" value="AVESA.00010b.r2.5AG0858130.1.CDS"/>
    <property type="gene ID" value="AVESA.00010b.r2.5AG0858130"/>
</dbReference>
<organism evidence="1 2">
    <name type="scientific">Avena sativa</name>
    <name type="common">Oat</name>
    <dbReference type="NCBI Taxonomy" id="4498"/>
    <lineage>
        <taxon>Eukaryota</taxon>
        <taxon>Viridiplantae</taxon>
        <taxon>Streptophyta</taxon>
        <taxon>Embryophyta</taxon>
        <taxon>Tracheophyta</taxon>
        <taxon>Spermatophyta</taxon>
        <taxon>Magnoliopsida</taxon>
        <taxon>Liliopsida</taxon>
        <taxon>Poales</taxon>
        <taxon>Poaceae</taxon>
        <taxon>BOP clade</taxon>
        <taxon>Pooideae</taxon>
        <taxon>Poodae</taxon>
        <taxon>Poeae</taxon>
        <taxon>Poeae Chloroplast Group 1 (Aveneae type)</taxon>
        <taxon>Aveninae</taxon>
        <taxon>Avena</taxon>
    </lineage>
</organism>
<proteinExistence type="predicted"/>
<reference evidence="1" key="1">
    <citation type="submission" date="2021-05" db="EMBL/GenBank/DDBJ databases">
        <authorList>
            <person name="Scholz U."/>
            <person name="Mascher M."/>
            <person name="Fiebig A."/>
        </authorList>
    </citation>
    <scope>NUCLEOTIDE SEQUENCE [LARGE SCALE GENOMIC DNA]</scope>
</reference>
<evidence type="ECO:0000313" key="2">
    <source>
        <dbReference type="Proteomes" id="UP001732700"/>
    </source>
</evidence>
<name>A0ACD5XV69_AVESA</name>